<feature type="compositionally biased region" description="Gly residues" evidence="6">
    <location>
        <begin position="289"/>
        <end position="298"/>
    </location>
</feature>
<evidence type="ECO:0000256" key="3">
    <source>
        <dbReference type="ARBA" id="ARBA00022833"/>
    </source>
</evidence>
<keyword evidence="2 5" id="KW-0863">Zinc-finger</keyword>
<dbReference type="InterPro" id="IPR036855">
    <property type="entry name" value="Znf_CCCH_sf"/>
</dbReference>
<dbReference type="InterPro" id="IPR000571">
    <property type="entry name" value="Znf_CCCH"/>
</dbReference>
<dbReference type="GO" id="GO:0008270">
    <property type="term" value="F:zinc ion binding"/>
    <property type="evidence" value="ECO:0007669"/>
    <property type="project" value="UniProtKB-KW"/>
</dbReference>
<feature type="zinc finger region" description="C3H1-type" evidence="5">
    <location>
        <begin position="319"/>
        <end position="347"/>
    </location>
</feature>
<evidence type="ECO:0000256" key="2">
    <source>
        <dbReference type="ARBA" id="ARBA00022771"/>
    </source>
</evidence>
<organism evidence="8 9">
    <name type="scientific">Rhizophlyctis rosea</name>
    <dbReference type="NCBI Taxonomy" id="64517"/>
    <lineage>
        <taxon>Eukaryota</taxon>
        <taxon>Fungi</taxon>
        <taxon>Fungi incertae sedis</taxon>
        <taxon>Chytridiomycota</taxon>
        <taxon>Chytridiomycota incertae sedis</taxon>
        <taxon>Chytridiomycetes</taxon>
        <taxon>Rhizophlyctidales</taxon>
        <taxon>Rhizophlyctidaceae</taxon>
        <taxon>Rhizophlyctis</taxon>
    </lineage>
</organism>
<name>A0AAD5S2J8_9FUNG</name>
<dbReference type="CDD" id="cd12257">
    <property type="entry name" value="RRM1_RBM26_like"/>
    <property type="match status" value="1"/>
</dbReference>
<keyword evidence="1 5" id="KW-0479">Metal-binding</keyword>
<dbReference type="GO" id="GO:0003723">
    <property type="term" value="F:RNA binding"/>
    <property type="evidence" value="ECO:0007669"/>
    <property type="project" value="UniProtKB-KW"/>
</dbReference>
<feature type="domain" description="C3H1-type" evidence="7">
    <location>
        <begin position="319"/>
        <end position="347"/>
    </location>
</feature>
<proteinExistence type="predicted"/>
<feature type="region of interest" description="Disordered" evidence="6">
    <location>
        <begin position="85"/>
        <end position="255"/>
    </location>
</feature>
<keyword evidence="4" id="KW-0694">RNA-binding</keyword>
<dbReference type="AlphaFoldDB" id="A0AAD5S2J8"/>
<dbReference type="SUPFAM" id="SSF54928">
    <property type="entry name" value="RNA-binding domain, RBD"/>
    <property type="match status" value="1"/>
</dbReference>
<accession>A0AAD5S2J8</accession>
<dbReference type="PROSITE" id="PS50103">
    <property type="entry name" value="ZF_C3H1"/>
    <property type="match status" value="1"/>
</dbReference>
<evidence type="ECO:0000313" key="8">
    <source>
        <dbReference type="EMBL" id="KAJ3033657.1"/>
    </source>
</evidence>
<dbReference type="Pfam" id="PF01480">
    <property type="entry name" value="PWI"/>
    <property type="match status" value="1"/>
</dbReference>
<dbReference type="InterPro" id="IPR045137">
    <property type="entry name" value="RBM26/27"/>
</dbReference>
<evidence type="ECO:0000259" key="7">
    <source>
        <dbReference type="PROSITE" id="PS50103"/>
    </source>
</evidence>
<keyword evidence="3 5" id="KW-0862">Zinc</keyword>
<dbReference type="GO" id="GO:0005634">
    <property type="term" value="C:nucleus"/>
    <property type="evidence" value="ECO:0007669"/>
    <property type="project" value="TreeGrafter"/>
</dbReference>
<protein>
    <submittedName>
        <fullName evidence="8">RNA-binding protein 27</fullName>
    </submittedName>
</protein>
<sequence length="534" mass="56476">MKLDDAISNTLKGYLSKQLEPICEADPTVLADYVIALLKHEKPIDGLKALCMNQLEDFLKEATNGFVDSLFTHLTGLGLIEASQPAASEAPAPTNSTYPEAEADGDQPYEPPGDVSTDAVPLQTDEYPSDEDDKDTNFKRTTRKDAPINPPTQTSTPNYPEKRARPDYRSSNRDRGGDDNVVLAGGGSSWEKGKEPRQNDHKRRRSEDGNTDDAESRSGKRAAGAGWGQPSGARRDGFERGERGRFQGQGWDQPMGVPVGAGVGWGQPGTNGSGMVGVPAMPPQQGGGRFGGGSGFRGGRGDGRGRGGRGGMRGGFNGQNRRMPCTDYEQQGFCMRGDACPFEHPNPVVYEAGLPLPDGAQLPFDLMAGGMPMRPPFAGGFGGAGAKAPGAASEAYDPDQSALQNGGPTFPGTTPIDSSFTILPNGLDASGGRNVMRGGYGSRNGLGPRGGRGGGGGGANRNAPYLRPTRDTIVVENIPYEFCNIAKVNEYFSKFGNIINLQVDQQGLKAVVKYGSDAEGENAKNNPAPIFDNR</sequence>
<feature type="region of interest" description="Disordered" evidence="6">
    <location>
        <begin position="289"/>
        <end position="323"/>
    </location>
</feature>
<dbReference type="SMART" id="SM00356">
    <property type="entry name" value="ZnF_C3H1"/>
    <property type="match status" value="1"/>
</dbReference>
<keyword evidence="9" id="KW-1185">Reference proteome</keyword>
<evidence type="ECO:0000256" key="1">
    <source>
        <dbReference type="ARBA" id="ARBA00022723"/>
    </source>
</evidence>
<dbReference type="Proteomes" id="UP001212841">
    <property type="component" value="Unassembled WGS sequence"/>
</dbReference>
<feature type="compositionally biased region" description="Basic and acidic residues" evidence="6">
    <location>
        <begin position="233"/>
        <end position="245"/>
    </location>
</feature>
<reference evidence="8" key="1">
    <citation type="submission" date="2020-05" db="EMBL/GenBank/DDBJ databases">
        <title>Phylogenomic resolution of chytrid fungi.</title>
        <authorList>
            <person name="Stajich J.E."/>
            <person name="Amses K."/>
            <person name="Simmons R."/>
            <person name="Seto K."/>
            <person name="Myers J."/>
            <person name="Bonds A."/>
            <person name="Quandt C.A."/>
            <person name="Barry K."/>
            <person name="Liu P."/>
            <person name="Grigoriev I."/>
            <person name="Longcore J.E."/>
            <person name="James T.Y."/>
        </authorList>
    </citation>
    <scope>NUCLEOTIDE SEQUENCE</scope>
    <source>
        <strain evidence="8">JEL0318</strain>
    </source>
</reference>
<evidence type="ECO:0000256" key="5">
    <source>
        <dbReference type="PROSITE-ProRule" id="PRU00723"/>
    </source>
</evidence>
<comment type="caution">
    <text evidence="8">The sequence shown here is derived from an EMBL/GenBank/DDBJ whole genome shotgun (WGS) entry which is preliminary data.</text>
</comment>
<dbReference type="Gene3D" id="1.20.1390.10">
    <property type="entry name" value="PWI domain"/>
    <property type="match status" value="1"/>
</dbReference>
<feature type="compositionally biased region" description="Basic and acidic residues" evidence="6">
    <location>
        <begin position="135"/>
        <end position="146"/>
    </location>
</feature>
<dbReference type="InterPro" id="IPR002483">
    <property type="entry name" value="PWI_dom"/>
</dbReference>
<dbReference type="SUPFAM" id="SSF90229">
    <property type="entry name" value="CCCH zinc finger"/>
    <property type="match status" value="1"/>
</dbReference>
<gene>
    <name evidence="8" type="primary">RBM27</name>
    <name evidence="8" type="ORF">HK097_004761</name>
</gene>
<feature type="compositionally biased region" description="Gly residues" evidence="6">
    <location>
        <begin position="308"/>
        <end position="317"/>
    </location>
</feature>
<feature type="compositionally biased region" description="Gly residues" evidence="6">
    <location>
        <begin position="438"/>
        <end position="459"/>
    </location>
</feature>
<dbReference type="PANTHER" id="PTHR14398">
    <property type="entry name" value="RNA RECOGNITION RRM/RNP DOMAIN"/>
    <property type="match status" value="1"/>
</dbReference>
<evidence type="ECO:0000313" key="9">
    <source>
        <dbReference type="Proteomes" id="UP001212841"/>
    </source>
</evidence>
<evidence type="ECO:0000256" key="6">
    <source>
        <dbReference type="SAM" id="MobiDB-lite"/>
    </source>
</evidence>
<feature type="compositionally biased region" description="Basic and acidic residues" evidence="6">
    <location>
        <begin position="160"/>
        <end position="178"/>
    </location>
</feature>
<dbReference type="PANTHER" id="PTHR14398:SF0">
    <property type="entry name" value="ZINC FINGER PROTEIN SWM"/>
    <property type="match status" value="1"/>
</dbReference>
<dbReference type="InterPro" id="IPR035979">
    <property type="entry name" value="RBD_domain_sf"/>
</dbReference>
<evidence type="ECO:0000256" key="4">
    <source>
        <dbReference type="ARBA" id="ARBA00022884"/>
    </source>
</evidence>
<feature type="region of interest" description="Disordered" evidence="6">
    <location>
        <begin position="438"/>
        <end position="465"/>
    </location>
</feature>
<feature type="non-terminal residue" evidence="8">
    <location>
        <position position="1"/>
    </location>
</feature>
<dbReference type="EMBL" id="JADGJD010002259">
    <property type="protein sequence ID" value="KAJ3033657.1"/>
    <property type="molecule type" value="Genomic_DNA"/>
</dbReference>